<keyword evidence="8" id="KW-1185">Reference proteome</keyword>
<feature type="transmembrane region" description="Helical" evidence="5">
    <location>
        <begin position="397"/>
        <end position="423"/>
    </location>
</feature>
<feature type="transmembrane region" description="Helical" evidence="5">
    <location>
        <begin position="435"/>
        <end position="452"/>
    </location>
</feature>
<feature type="transmembrane region" description="Helical" evidence="5">
    <location>
        <begin position="97"/>
        <end position="119"/>
    </location>
</feature>
<accession>A0A3N9PXE2</accession>
<gene>
    <name evidence="7" type="ORF">EH198_17420</name>
</gene>
<feature type="transmembrane region" description="Helical" evidence="5">
    <location>
        <begin position="131"/>
        <end position="151"/>
    </location>
</feature>
<evidence type="ECO:0000256" key="3">
    <source>
        <dbReference type="ARBA" id="ARBA00022989"/>
    </source>
</evidence>
<feature type="transmembrane region" description="Helical" evidence="5">
    <location>
        <begin position="53"/>
        <end position="85"/>
    </location>
</feature>
<dbReference type="Pfam" id="PF04932">
    <property type="entry name" value="Wzy_C"/>
    <property type="match status" value="1"/>
</dbReference>
<dbReference type="RefSeq" id="WP_124696788.1">
    <property type="nucleotide sequence ID" value="NZ_JBHUFE010000005.1"/>
</dbReference>
<dbReference type="AlphaFoldDB" id="A0A3N9PXE2"/>
<dbReference type="Proteomes" id="UP000282529">
    <property type="component" value="Unassembled WGS sequence"/>
</dbReference>
<proteinExistence type="predicted"/>
<keyword evidence="2 5" id="KW-0812">Transmembrane</keyword>
<sequence length="538" mass="57602">MTSRYSGSSTGLPLPGNLRALATAGIFTAVCAVVPLMIGFVSAKLSSSSSLQLAIVSALLFPAFLLALLKPRLLVSYTLLVWAIAPELRRLADWSEGAYHTVSLLSLAPLLAGATVAIPVMREIHTIKRPFMRLMLLFAVPLGYATLIGLAKNGVGSAYDLLNYLVPLLLLPYFAVTPFTARDIDKLLGTYANLAVMVAVYGIIQYLTVPAWDAFWMRNSGMNSIGTPHPLEVRVFSTLNSPGPAATFLVFALVPMILEKRWRGAFSWIGVLLVVVCLLTTLVRASWLVLLVMLLVYIASSSSKGKWKTLVQVLFVALALFWIVPKLPGAEGLTARMETLSSIKEDRSYNDRLNLLGSMIPAIKSNPVGQGIGSVGQSTKLGNSGELGEYGIMDNGFIALMLTFGAPGGLLFFIALGAVAKQIFGRVAGTNRLQLYGRLALAAWVGAVAGLVSDNGFSGLKGYLIWMLIALGLGARERMNSRKKETARAAAEPEAVSAQVRCGEAGCFEMPAVPQVVTAETKTTMNSYMGKKTMDANG</sequence>
<evidence type="ECO:0000256" key="4">
    <source>
        <dbReference type="ARBA" id="ARBA00023136"/>
    </source>
</evidence>
<evidence type="ECO:0000256" key="2">
    <source>
        <dbReference type="ARBA" id="ARBA00022692"/>
    </source>
</evidence>
<dbReference type="EMBL" id="RQPI01000011">
    <property type="protein sequence ID" value="RQW09866.1"/>
    <property type="molecule type" value="Genomic_DNA"/>
</dbReference>
<feature type="transmembrane region" description="Helical" evidence="5">
    <location>
        <begin position="310"/>
        <end position="327"/>
    </location>
</feature>
<feature type="transmembrane region" description="Helical" evidence="5">
    <location>
        <begin position="458"/>
        <end position="475"/>
    </location>
</feature>
<dbReference type="OrthoDB" id="7295126at2"/>
<organism evidence="7 8">
    <name type="scientific">Paenibacillus rhizophilus</name>
    <dbReference type="NCBI Taxonomy" id="1850366"/>
    <lineage>
        <taxon>Bacteria</taxon>
        <taxon>Bacillati</taxon>
        <taxon>Bacillota</taxon>
        <taxon>Bacilli</taxon>
        <taxon>Bacillales</taxon>
        <taxon>Paenibacillaceae</taxon>
        <taxon>Paenibacillus</taxon>
    </lineage>
</organism>
<dbReference type="PANTHER" id="PTHR37422">
    <property type="entry name" value="TEICHURONIC ACID BIOSYNTHESIS PROTEIN TUAE"/>
    <property type="match status" value="1"/>
</dbReference>
<keyword evidence="4 5" id="KW-0472">Membrane</keyword>
<feature type="transmembrane region" description="Helical" evidence="5">
    <location>
        <begin position="265"/>
        <end position="298"/>
    </location>
</feature>
<feature type="transmembrane region" description="Helical" evidence="5">
    <location>
        <begin position="20"/>
        <end position="41"/>
    </location>
</feature>
<feature type="transmembrane region" description="Helical" evidence="5">
    <location>
        <begin position="188"/>
        <end position="208"/>
    </location>
</feature>
<dbReference type="InterPro" id="IPR051533">
    <property type="entry name" value="WaaL-like"/>
</dbReference>
<evidence type="ECO:0000256" key="1">
    <source>
        <dbReference type="ARBA" id="ARBA00004141"/>
    </source>
</evidence>
<comment type="caution">
    <text evidence="7">The sequence shown here is derived from an EMBL/GenBank/DDBJ whole genome shotgun (WGS) entry which is preliminary data.</text>
</comment>
<name>A0A3N9PXE2_9BACL</name>
<dbReference type="GO" id="GO:0016020">
    <property type="term" value="C:membrane"/>
    <property type="evidence" value="ECO:0007669"/>
    <property type="project" value="UniProtKB-SubCell"/>
</dbReference>
<evidence type="ECO:0000313" key="7">
    <source>
        <dbReference type="EMBL" id="RQW09866.1"/>
    </source>
</evidence>
<comment type="subcellular location">
    <subcellularLocation>
        <location evidence="1">Membrane</location>
        <topology evidence="1">Multi-pass membrane protein</topology>
    </subcellularLocation>
</comment>
<dbReference type="PANTHER" id="PTHR37422:SF23">
    <property type="entry name" value="TEICHURONIC ACID BIOSYNTHESIS PROTEIN TUAE"/>
    <property type="match status" value="1"/>
</dbReference>
<evidence type="ECO:0000256" key="5">
    <source>
        <dbReference type="SAM" id="Phobius"/>
    </source>
</evidence>
<evidence type="ECO:0000259" key="6">
    <source>
        <dbReference type="Pfam" id="PF04932"/>
    </source>
</evidence>
<feature type="domain" description="O-antigen ligase-related" evidence="6">
    <location>
        <begin position="270"/>
        <end position="413"/>
    </location>
</feature>
<evidence type="ECO:0000313" key="8">
    <source>
        <dbReference type="Proteomes" id="UP000282529"/>
    </source>
</evidence>
<dbReference type="InterPro" id="IPR007016">
    <property type="entry name" value="O-antigen_ligase-rel_domated"/>
</dbReference>
<protein>
    <recommendedName>
        <fullName evidence="6">O-antigen ligase-related domain-containing protein</fullName>
    </recommendedName>
</protein>
<keyword evidence="3 5" id="KW-1133">Transmembrane helix</keyword>
<feature type="transmembrane region" description="Helical" evidence="5">
    <location>
        <begin position="157"/>
        <end position="176"/>
    </location>
</feature>
<reference evidence="7 8" key="1">
    <citation type="submission" date="2018-11" db="EMBL/GenBank/DDBJ databases">
        <title>Genome sequence of strain 7197.</title>
        <authorList>
            <person name="Gao J."/>
            <person name="Sun J."/>
        </authorList>
    </citation>
    <scope>NUCLEOTIDE SEQUENCE [LARGE SCALE GENOMIC DNA]</scope>
    <source>
        <strain evidence="7 8">7197</strain>
    </source>
</reference>